<dbReference type="SUPFAM" id="SSF53244">
    <property type="entry name" value="MurD-like peptide ligases, peptide-binding domain"/>
    <property type="match status" value="1"/>
</dbReference>
<evidence type="ECO:0000256" key="6">
    <source>
        <dbReference type="ARBA" id="ARBA00022618"/>
    </source>
</evidence>
<keyword evidence="4 14" id="KW-0963">Cytoplasm</keyword>
<evidence type="ECO:0000259" key="15">
    <source>
        <dbReference type="Pfam" id="PF01225"/>
    </source>
</evidence>
<organism evidence="18 19">
    <name type="scientific">Leadbettera azotonutricia (strain ATCC BAA-888 / DSM 13862 / ZAS-9)</name>
    <name type="common">Treponema azotonutricium</name>
    <dbReference type="NCBI Taxonomy" id="545695"/>
    <lineage>
        <taxon>Bacteria</taxon>
        <taxon>Pseudomonadati</taxon>
        <taxon>Spirochaetota</taxon>
        <taxon>Spirochaetia</taxon>
        <taxon>Spirochaetales</taxon>
        <taxon>Breznakiellaceae</taxon>
        <taxon>Leadbettera</taxon>
    </lineage>
</organism>
<evidence type="ECO:0000256" key="14">
    <source>
        <dbReference type="HAMAP-Rule" id="MF_00046"/>
    </source>
</evidence>
<keyword evidence="19" id="KW-1185">Reference proteome</keyword>
<dbReference type="SUPFAM" id="SSF53623">
    <property type="entry name" value="MurD-like peptide ligases, catalytic domain"/>
    <property type="match status" value="1"/>
</dbReference>
<dbReference type="InterPro" id="IPR036565">
    <property type="entry name" value="Mur-like_cat_sf"/>
</dbReference>
<dbReference type="GO" id="GO:0005524">
    <property type="term" value="F:ATP binding"/>
    <property type="evidence" value="ECO:0007669"/>
    <property type="project" value="UniProtKB-UniRule"/>
</dbReference>
<dbReference type="InterPro" id="IPR000713">
    <property type="entry name" value="Mur_ligase_N"/>
</dbReference>
<sequence length="499" mass="54408">MLKISYFSYIPYYMDLSNGFVPGARVYFIGIKGTGMSALAELMQGRGIHVSGSDKPEQFYTDAILKGLNIPYFESFEASHISSAEAAGQGSLPDLVIYSAAYNSETNPEIAQAQKLGIALCKYSEALGAYSAHFDSSGIAGVHGKTTTTAIAGTLIRGAGLPAQVLAGSAVSGFGDRSTLNLGNTYFVAETCEYRRHFLSFHPRRIILTSIESDHQDYYPTYESIRDAFLEYCRLLPPGGKLIYCADDPGASEAAGLLQKEGRDIVYTPYGFSAQGDFGIEFFETNNERIIMKLKGFPGELKLRIPGRHTALDAAAAIALVSDLAEKEFGDGWNDDRREGVRTALEGFKGSRRRSEIIGEAGGVLFMDDYGHHPTAIKTTLAGLKEFYPNRRLVLSFMSHTYTRTASLLDEFAASFEKADVIVLHKIYASAREVYNGGVTGKTLFEKAKALFGGKVYYVEEPEDAAGLLQTILQPGDLFITMGAGDNWKLGKKLLGLIK</sequence>
<dbReference type="Gene3D" id="3.90.190.20">
    <property type="entry name" value="Mur ligase, C-terminal domain"/>
    <property type="match status" value="1"/>
</dbReference>
<dbReference type="GO" id="GO:0071555">
    <property type="term" value="P:cell wall organization"/>
    <property type="evidence" value="ECO:0007669"/>
    <property type="project" value="UniProtKB-KW"/>
</dbReference>
<dbReference type="STRING" id="545695.TREAZ_0701"/>
<proteinExistence type="inferred from homology"/>
<evidence type="ECO:0000256" key="1">
    <source>
        <dbReference type="ARBA" id="ARBA00004496"/>
    </source>
</evidence>
<dbReference type="Pfam" id="PF08245">
    <property type="entry name" value="Mur_ligase_M"/>
    <property type="match status" value="1"/>
</dbReference>
<dbReference type="EC" id="6.3.2.8" evidence="3 14"/>
<gene>
    <name evidence="14 18" type="primary">murC</name>
    <name evidence="18" type="ordered locus">TREAZ_0701</name>
</gene>
<dbReference type="HAMAP" id="MF_00046">
    <property type="entry name" value="MurC"/>
    <property type="match status" value="1"/>
</dbReference>
<comment type="subcellular location">
    <subcellularLocation>
        <location evidence="1 14">Cytoplasm</location>
    </subcellularLocation>
</comment>
<dbReference type="Gene3D" id="3.40.50.720">
    <property type="entry name" value="NAD(P)-binding Rossmann-like Domain"/>
    <property type="match status" value="1"/>
</dbReference>
<comment type="catalytic activity">
    <reaction evidence="13 14">
        <text>UDP-N-acetyl-alpha-D-muramate + L-alanine + ATP = UDP-N-acetyl-alpha-D-muramoyl-L-alanine + ADP + phosphate + H(+)</text>
        <dbReference type="Rhea" id="RHEA:23372"/>
        <dbReference type="ChEBI" id="CHEBI:15378"/>
        <dbReference type="ChEBI" id="CHEBI:30616"/>
        <dbReference type="ChEBI" id="CHEBI:43474"/>
        <dbReference type="ChEBI" id="CHEBI:57972"/>
        <dbReference type="ChEBI" id="CHEBI:70757"/>
        <dbReference type="ChEBI" id="CHEBI:83898"/>
        <dbReference type="ChEBI" id="CHEBI:456216"/>
        <dbReference type="EC" id="6.3.2.8"/>
    </reaction>
</comment>
<dbReference type="HOGENOM" id="CLU_028104_1_0_12"/>
<keyword evidence="8 14" id="KW-0067">ATP-binding</keyword>
<dbReference type="GO" id="GO:0005737">
    <property type="term" value="C:cytoplasm"/>
    <property type="evidence" value="ECO:0007669"/>
    <property type="project" value="UniProtKB-SubCell"/>
</dbReference>
<evidence type="ECO:0000256" key="9">
    <source>
        <dbReference type="ARBA" id="ARBA00022960"/>
    </source>
</evidence>
<dbReference type="InterPro" id="IPR004101">
    <property type="entry name" value="Mur_ligase_C"/>
</dbReference>
<evidence type="ECO:0000259" key="17">
    <source>
        <dbReference type="Pfam" id="PF08245"/>
    </source>
</evidence>
<protein>
    <recommendedName>
        <fullName evidence="3 14">UDP-N-acetylmuramate--L-alanine ligase</fullName>
        <ecNumber evidence="3 14">6.3.2.8</ecNumber>
    </recommendedName>
    <alternativeName>
        <fullName evidence="14">UDP-N-acetylmuramoyl-L-alanine synthetase</fullName>
    </alternativeName>
</protein>
<dbReference type="GO" id="GO:0051301">
    <property type="term" value="P:cell division"/>
    <property type="evidence" value="ECO:0007669"/>
    <property type="project" value="UniProtKB-KW"/>
</dbReference>
<dbReference type="InterPro" id="IPR013221">
    <property type="entry name" value="Mur_ligase_cen"/>
</dbReference>
<accession>F5YAC9</accession>
<evidence type="ECO:0000256" key="7">
    <source>
        <dbReference type="ARBA" id="ARBA00022741"/>
    </source>
</evidence>
<reference evidence="19" key="1">
    <citation type="submission" date="2009-12" db="EMBL/GenBank/DDBJ databases">
        <title>Complete sequence of Treponema azotonutricium strain ZAS-9.</title>
        <authorList>
            <person name="Tetu S.G."/>
            <person name="Matson E."/>
            <person name="Ren Q."/>
            <person name="Seshadri R."/>
            <person name="Elbourne L."/>
            <person name="Hassan K.A."/>
            <person name="Durkin A."/>
            <person name="Radune D."/>
            <person name="Mohamoud Y."/>
            <person name="Shay R."/>
            <person name="Jin S."/>
            <person name="Zhang X."/>
            <person name="Lucey K."/>
            <person name="Ballor N.R."/>
            <person name="Ottesen E."/>
            <person name="Rosenthal R."/>
            <person name="Allen A."/>
            <person name="Leadbetter J.R."/>
            <person name="Paulsen I.T."/>
        </authorList>
    </citation>
    <scope>NUCLEOTIDE SEQUENCE [LARGE SCALE GENOMIC DNA]</scope>
    <source>
        <strain evidence="19">ATCC BAA-888 / DSM 13862 / ZAS-9</strain>
    </source>
</reference>
<feature type="domain" description="Mur ligase central" evidence="17">
    <location>
        <begin position="139"/>
        <end position="320"/>
    </location>
</feature>
<dbReference type="NCBIfam" id="TIGR01082">
    <property type="entry name" value="murC"/>
    <property type="match status" value="1"/>
</dbReference>
<dbReference type="Proteomes" id="UP000009222">
    <property type="component" value="Chromosome"/>
</dbReference>
<evidence type="ECO:0000256" key="12">
    <source>
        <dbReference type="ARBA" id="ARBA00023316"/>
    </source>
</evidence>
<keyword evidence="5 14" id="KW-0436">Ligase</keyword>
<dbReference type="PANTHER" id="PTHR43445:SF3">
    <property type="entry name" value="UDP-N-ACETYLMURAMATE--L-ALANINE LIGASE"/>
    <property type="match status" value="1"/>
</dbReference>
<dbReference type="Pfam" id="PF02875">
    <property type="entry name" value="Mur_ligase_C"/>
    <property type="match status" value="1"/>
</dbReference>
<keyword evidence="12 14" id="KW-0961">Cell wall biogenesis/degradation</keyword>
<reference evidence="18 19" key="2">
    <citation type="journal article" date="2011" name="ISME J.">
        <title>RNA-seq reveals cooperative metabolic interactions between two termite-gut spirochete species in co-culture.</title>
        <authorList>
            <person name="Rosenthal A.Z."/>
            <person name="Matson E.G."/>
            <person name="Eldar A."/>
            <person name="Leadbetter J.R."/>
        </authorList>
    </citation>
    <scope>NUCLEOTIDE SEQUENCE [LARGE SCALE GENOMIC DNA]</scope>
    <source>
        <strain evidence="19">ATCC BAA-888 / DSM 13862 / ZAS-9</strain>
    </source>
</reference>
<dbReference type="GO" id="GO:0008360">
    <property type="term" value="P:regulation of cell shape"/>
    <property type="evidence" value="ECO:0007669"/>
    <property type="project" value="UniProtKB-KW"/>
</dbReference>
<dbReference type="EMBL" id="CP001841">
    <property type="protein sequence ID" value="AEF83056.1"/>
    <property type="molecule type" value="Genomic_DNA"/>
</dbReference>
<feature type="domain" description="Mur ligase N-terminal catalytic" evidence="15">
    <location>
        <begin position="26"/>
        <end position="134"/>
    </location>
</feature>
<evidence type="ECO:0000259" key="16">
    <source>
        <dbReference type="Pfam" id="PF02875"/>
    </source>
</evidence>
<evidence type="ECO:0000256" key="5">
    <source>
        <dbReference type="ARBA" id="ARBA00022598"/>
    </source>
</evidence>
<dbReference type="FunCoup" id="F5YAC9">
    <property type="interactions" value="289"/>
</dbReference>
<name>F5YAC9_LEAAZ</name>
<dbReference type="UniPathway" id="UPA00219"/>
<feature type="domain" description="Mur ligase C-terminal" evidence="16">
    <location>
        <begin position="353"/>
        <end position="485"/>
    </location>
</feature>
<dbReference type="InterPro" id="IPR050061">
    <property type="entry name" value="MurCDEF_pg_biosynth"/>
</dbReference>
<keyword evidence="10 14" id="KW-0573">Peptidoglycan synthesis</keyword>
<dbReference type="PANTHER" id="PTHR43445">
    <property type="entry name" value="UDP-N-ACETYLMURAMATE--L-ALANINE LIGASE-RELATED"/>
    <property type="match status" value="1"/>
</dbReference>
<dbReference type="GO" id="GO:0008763">
    <property type="term" value="F:UDP-N-acetylmuramate-L-alanine ligase activity"/>
    <property type="evidence" value="ECO:0007669"/>
    <property type="project" value="UniProtKB-UniRule"/>
</dbReference>
<comment type="pathway">
    <text evidence="2 14">Cell wall biogenesis; peptidoglycan biosynthesis.</text>
</comment>
<evidence type="ECO:0000256" key="4">
    <source>
        <dbReference type="ARBA" id="ARBA00022490"/>
    </source>
</evidence>
<dbReference type="InterPro" id="IPR005758">
    <property type="entry name" value="UDP-N-AcMur_Ala_ligase_MurC"/>
</dbReference>
<feature type="binding site" evidence="14">
    <location>
        <begin position="141"/>
        <end position="147"/>
    </location>
    <ligand>
        <name>ATP</name>
        <dbReference type="ChEBI" id="CHEBI:30616"/>
    </ligand>
</feature>
<keyword evidence="7 14" id="KW-0547">Nucleotide-binding</keyword>
<evidence type="ECO:0000256" key="3">
    <source>
        <dbReference type="ARBA" id="ARBA00012211"/>
    </source>
</evidence>
<evidence type="ECO:0000256" key="13">
    <source>
        <dbReference type="ARBA" id="ARBA00047833"/>
    </source>
</evidence>
<evidence type="ECO:0000256" key="10">
    <source>
        <dbReference type="ARBA" id="ARBA00022984"/>
    </source>
</evidence>
<dbReference type="KEGG" id="taz:TREAZ_0701"/>
<evidence type="ECO:0000256" key="2">
    <source>
        <dbReference type="ARBA" id="ARBA00004752"/>
    </source>
</evidence>
<dbReference type="InParanoid" id="F5YAC9"/>
<dbReference type="Gene3D" id="3.40.1190.10">
    <property type="entry name" value="Mur-like, catalytic domain"/>
    <property type="match status" value="1"/>
</dbReference>
<keyword evidence="11 14" id="KW-0131">Cell cycle</keyword>
<dbReference type="GO" id="GO:0009252">
    <property type="term" value="P:peptidoglycan biosynthetic process"/>
    <property type="evidence" value="ECO:0007669"/>
    <property type="project" value="UniProtKB-UniRule"/>
</dbReference>
<evidence type="ECO:0000313" key="19">
    <source>
        <dbReference type="Proteomes" id="UP000009222"/>
    </source>
</evidence>
<keyword evidence="9 14" id="KW-0133">Cell shape</keyword>
<dbReference type="Pfam" id="PF01225">
    <property type="entry name" value="Mur_ligase"/>
    <property type="match status" value="1"/>
</dbReference>
<evidence type="ECO:0000256" key="11">
    <source>
        <dbReference type="ARBA" id="ARBA00023306"/>
    </source>
</evidence>
<dbReference type="InterPro" id="IPR036615">
    <property type="entry name" value="Mur_ligase_C_dom_sf"/>
</dbReference>
<dbReference type="SUPFAM" id="SSF51984">
    <property type="entry name" value="MurCD N-terminal domain"/>
    <property type="match status" value="1"/>
</dbReference>
<evidence type="ECO:0000256" key="8">
    <source>
        <dbReference type="ARBA" id="ARBA00022840"/>
    </source>
</evidence>
<comment type="function">
    <text evidence="14">Cell wall formation.</text>
</comment>
<dbReference type="eggNOG" id="COG0773">
    <property type="taxonomic scope" value="Bacteria"/>
</dbReference>
<dbReference type="AlphaFoldDB" id="F5YAC9"/>
<evidence type="ECO:0000313" key="18">
    <source>
        <dbReference type="EMBL" id="AEF83056.1"/>
    </source>
</evidence>
<comment type="similarity">
    <text evidence="14">Belongs to the MurCDEF family.</text>
</comment>
<keyword evidence="6 14" id="KW-0132">Cell division</keyword>